<accession>A0A1V8ZYU1</accession>
<dbReference type="EMBL" id="MWIH01000008">
    <property type="protein sequence ID" value="OQO89913.1"/>
    <property type="molecule type" value="Genomic_DNA"/>
</dbReference>
<protein>
    <submittedName>
        <fullName evidence="1">Uncharacterized protein</fullName>
    </submittedName>
</protein>
<dbReference type="STRING" id="1962155.B1813_18915"/>
<keyword evidence="2" id="KW-1185">Reference proteome</keyword>
<name>A0A1V8ZYU1_SACPI</name>
<evidence type="ECO:0000313" key="2">
    <source>
        <dbReference type="Proteomes" id="UP000192591"/>
    </source>
</evidence>
<comment type="caution">
    <text evidence="1">The sequence shown here is derived from an EMBL/GenBank/DDBJ whole genome shotgun (WGS) entry which is preliminary data.</text>
</comment>
<reference evidence="1 2" key="1">
    <citation type="submission" date="2017-02" db="EMBL/GenBank/DDBJ databases">
        <title>Draft genome of Saccharomonospora sp. 154.</title>
        <authorList>
            <person name="Alonso-Carmona G.S."/>
            <person name="De La Haba R."/>
            <person name="Vera-Gargallo B."/>
            <person name="Sandoval-Trujillo A.H."/>
            <person name="Ramirez-Duran N."/>
            <person name="Ventosa A."/>
        </authorList>
    </citation>
    <scope>NUCLEOTIDE SEQUENCE [LARGE SCALE GENOMIC DNA]</scope>
    <source>
        <strain evidence="1 2">LRS4.154</strain>
    </source>
</reference>
<organism evidence="1 2">
    <name type="scientific">Saccharomonospora piscinae</name>
    <dbReference type="NCBI Taxonomy" id="687388"/>
    <lineage>
        <taxon>Bacteria</taxon>
        <taxon>Bacillati</taxon>
        <taxon>Actinomycetota</taxon>
        <taxon>Actinomycetes</taxon>
        <taxon>Pseudonocardiales</taxon>
        <taxon>Pseudonocardiaceae</taxon>
        <taxon>Saccharomonospora</taxon>
    </lineage>
</organism>
<dbReference type="AlphaFoldDB" id="A0A1V8ZYU1"/>
<sequence>MPSDPRAAVEAYAEPPHEWHLVPGHGVQPTPRRDRYAPRAFDALAAVLDLHQPGSHGVCDECGYQGVNEHPVDWPCPTVQAITTALEGKA</sequence>
<proteinExistence type="predicted"/>
<gene>
    <name evidence="1" type="ORF">B1813_18915</name>
</gene>
<evidence type="ECO:0000313" key="1">
    <source>
        <dbReference type="EMBL" id="OQO89913.1"/>
    </source>
</evidence>
<dbReference type="RefSeq" id="WP_081194163.1">
    <property type="nucleotide sequence ID" value="NZ_MWIH01000008.1"/>
</dbReference>
<dbReference type="Proteomes" id="UP000192591">
    <property type="component" value="Unassembled WGS sequence"/>
</dbReference>